<evidence type="ECO:0000256" key="4">
    <source>
        <dbReference type="ARBA" id="ARBA00022691"/>
    </source>
</evidence>
<dbReference type="GO" id="GO:0006357">
    <property type="term" value="P:regulation of transcription by RNA polymerase II"/>
    <property type="evidence" value="ECO:0000318"/>
    <property type="project" value="GO_Central"/>
</dbReference>
<keyword evidence="3" id="KW-0808">Transferase</keyword>
<dbReference type="CDD" id="cd10518">
    <property type="entry name" value="SET_SETD1-like"/>
    <property type="match status" value="1"/>
</dbReference>
<dbReference type="EMBL" id="GL377695">
    <property type="protein sequence ID" value="EFJ06692.1"/>
    <property type="molecule type" value="Genomic_DNA"/>
</dbReference>
<feature type="region of interest" description="Disordered" evidence="10">
    <location>
        <begin position="455"/>
        <end position="482"/>
    </location>
</feature>
<evidence type="ECO:0000259" key="13">
    <source>
        <dbReference type="PROSITE" id="PS50868"/>
    </source>
</evidence>
<gene>
    <name evidence="15" type="ORF">SELMODRAFT_430432</name>
</gene>
<keyword evidence="5" id="KW-0479">Metal-binding</keyword>
<reference evidence="15 16" key="1">
    <citation type="journal article" date="2011" name="Science">
        <title>The Selaginella genome identifies genetic changes associated with the evolution of vascular plants.</title>
        <authorList>
            <person name="Banks J.A."/>
            <person name="Nishiyama T."/>
            <person name="Hasebe M."/>
            <person name="Bowman J.L."/>
            <person name="Gribskov M."/>
            <person name="dePamphilis C."/>
            <person name="Albert V.A."/>
            <person name="Aono N."/>
            <person name="Aoyama T."/>
            <person name="Ambrose B.A."/>
            <person name="Ashton N.W."/>
            <person name="Axtell M.J."/>
            <person name="Barker E."/>
            <person name="Barker M.S."/>
            <person name="Bennetzen J.L."/>
            <person name="Bonawitz N.D."/>
            <person name="Chapple C."/>
            <person name="Cheng C."/>
            <person name="Correa L.G."/>
            <person name="Dacre M."/>
            <person name="DeBarry J."/>
            <person name="Dreyer I."/>
            <person name="Elias M."/>
            <person name="Engstrom E.M."/>
            <person name="Estelle M."/>
            <person name="Feng L."/>
            <person name="Finet C."/>
            <person name="Floyd S.K."/>
            <person name="Frommer W.B."/>
            <person name="Fujita T."/>
            <person name="Gramzow L."/>
            <person name="Gutensohn M."/>
            <person name="Harholt J."/>
            <person name="Hattori M."/>
            <person name="Heyl A."/>
            <person name="Hirai T."/>
            <person name="Hiwatashi Y."/>
            <person name="Ishikawa M."/>
            <person name="Iwata M."/>
            <person name="Karol K.G."/>
            <person name="Koehler B."/>
            <person name="Kolukisaoglu U."/>
            <person name="Kubo M."/>
            <person name="Kurata T."/>
            <person name="Lalonde S."/>
            <person name="Li K."/>
            <person name="Li Y."/>
            <person name="Litt A."/>
            <person name="Lyons E."/>
            <person name="Manning G."/>
            <person name="Maruyama T."/>
            <person name="Michael T.P."/>
            <person name="Mikami K."/>
            <person name="Miyazaki S."/>
            <person name="Morinaga S."/>
            <person name="Murata T."/>
            <person name="Mueller-Roeber B."/>
            <person name="Nelson D.R."/>
            <person name="Obara M."/>
            <person name="Oguri Y."/>
            <person name="Olmstead R.G."/>
            <person name="Onodera N."/>
            <person name="Petersen B.L."/>
            <person name="Pils B."/>
            <person name="Prigge M."/>
            <person name="Rensing S.A."/>
            <person name="Riano-Pachon D.M."/>
            <person name="Roberts A.W."/>
            <person name="Sato Y."/>
            <person name="Scheller H.V."/>
            <person name="Schulz B."/>
            <person name="Schulz C."/>
            <person name="Shakirov E.V."/>
            <person name="Shibagaki N."/>
            <person name="Shinohara N."/>
            <person name="Shippen D.E."/>
            <person name="Soerensen I."/>
            <person name="Sotooka R."/>
            <person name="Sugimoto N."/>
            <person name="Sugita M."/>
            <person name="Sumikawa N."/>
            <person name="Tanurdzic M."/>
            <person name="Theissen G."/>
            <person name="Ulvskov P."/>
            <person name="Wakazuki S."/>
            <person name="Weng J.K."/>
            <person name="Willats W.W."/>
            <person name="Wipf D."/>
            <person name="Wolf P.G."/>
            <person name="Yang L."/>
            <person name="Zimmer A.D."/>
            <person name="Zhu Q."/>
            <person name="Mitros T."/>
            <person name="Hellsten U."/>
            <person name="Loque D."/>
            <person name="Otillar R."/>
            <person name="Salamov A."/>
            <person name="Schmutz J."/>
            <person name="Shapiro H."/>
            <person name="Lindquist E."/>
            <person name="Lucas S."/>
            <person name="Rokhsar D."/>
            <person name="Grigoriev I.V."/>
        </authorList>
    </citation>
    <scope>NUCLEOTIDE SEQUENCE [LARGE SCALE GENOMIC DNA]</scope>
</reference>
<dbReference type="Pfam" id="PF05965">
    <property type="entry name" value="FYRC"/>
    <property type="match status" value="1"/>
</dbReference>
<dbReference type="InterPro" id="IPR003889">
    <property type="entry name" value="FYrich_C"/>
</dbReference>
<feature type="compositionally biased region" description="Basic residues" evidence="10">
    <location>
        <begin position="147"/>
        <end position="156"/>
    </location>
</feature>
<feature type="compositionally biased region" description="Polar residues" evidence="10">
    <location>
        <begin position="191"/>
        <end position="202"/>
    </location>
</feature>
<keyword evidence="7" id="KW-0862">Zinc</keyword>
<dbReference type="InterPro" id="IPR003616">
    <property type="entry name" value="Post-SET_dom"/>
</dbReference>
<dbReference type="Pfam" id="PF00856">
    <property type="entry name" value="SET"/>
    <property type="match status" value="1"/>
</dbReference>
<dbReference type="CDD" id="cd20142">
    <property type="entry name" value="PWWP_AtATX1-like"/>
    <property type="match status" value="1"/>
</dbReference>
<dbReference type="PROSITE" id="PS50280">
    <property type="entry name" value="SET"/>
    <property type="match status" value="1"/>
</dbReference>
<dbReference type="HOGENOM" id="CLU_005729_0_0_1"/>
<accession>D8T9E2</accession>
<dbReference type="InterPro" id="IPR013083">
    <property type="entry name" value="Znf_RING/FYVE/PHD"/>
</dbReference>
<dbReference type="AlphaFoldDB" id="D8T9E2"/>
<evidence type="ECO:0000256" key="1">
    <source>
        <dbReference type="ARBA" id="ARBA00004123"/>
    </source>
</evidence>
<evidence type="ECO:0000256" key="10">
    <source>
        <dbReference type="SAM" id="MobiDB-lite"/>
    </source>
</evidence>
<evidence type="ECO:0000256" key="5">
    <source>
        <dbReference type="ARBA" id="ARBA00022723"/>
    </source>
</evidence>
<feature type="compositionally biased region" description="Basic and acidic residues" evidence="10">
    <location>
        <begin position="49"/>
        <end position="62"/>
    </location>
</feature>
<keyword evidence="16" id="KW-1185">Reference proteome</keyword>
<dbReference type="GO" id="GO:0008168">
    <property type="term" value="F:methyltransferase activity"/>
    <property type="evidence" value="ECO:0007669"/>
    <property type="project" value="UniProtKB-KW"/>
</dbReference>
<feature type="compositionally biased region" description="Basic and acidic residues" evidence="10">
    <location>
        <begin position="175"/>
        <end position="190"/>
    </location>
</feature>
<dbReference type="KEGG" id="smo:SELMODRAFT_430432"/>
<evidence type="ECO:0000313" key="15">
    <source>
        <dbReference type="EMBL" id="EFJ06692.1"/>
    </source>
</evidence>
<evidence type="ECO:0000259" key="12">
    <source>
        <dbReference type="PROSITE" id="PS50812"/>
    </source>
</evidence>
<dbReference type="Pfam" id="PF00855">
    <property type="entry name" value="PWWP"/>
    <property type="match status" value="1"/>
</dbReference>
<dbReference type="Gene3D" id="3.30.40.10">
    <property type="entry name" value="Zinc/RING finger domain, C3HC4 (zinc finger)"/>
    <property type="match status" value="1"/>
</dbReference>
<dbReference type="InterPro" id="IPR001214">
    <property type="entry name" value="SET_dom"/>
</dbReference>
<evidence type="ECO:0000256" key="9">
    <source>
        <dbReference type="ARBA" id="ARBA00023242"/>
    </source>
</evidence>
<dbReference type="Pfam" id="PF13832">
    <property type="entry name" value="zf-HC5HC2H_2"/>
    <property type="match status" value="1"/>
</dbReference>
<dbReference type="InterPro" id="IPR046341">
    <property type="entry name" value="SET_dom_sf"/>
</dbReference>
<dbReference type="SMART" id="SM00317">
    <property type="entry name" value="SET"/>
    <property type="match status" value="1"/>
</dbReference>
<comment type="subcellular location">
    <subcellularLocation>
        <location evidence="1">Nucleus</location>
    </subcellularLocation>
</comment>
<keyword evidence="2" id="KW-0489">Methyltransferase</keyword>
<dbReference type="InterPro" id="IPR034732">
    <property type="entry name" value="EPHD"/>
</dbReference>
<feature type="region of interest" description="Disordered" evidence="10">
    <location>
        <begin position="39"/>
        <end position="156"/>
    </location>
</feature>
<dbReference type="PANTHER" id="PTHR13793">
    <property type="entry name" value="PHD FINGER PROTEINS"/>
    <property type="match status" value="1"/>
</dbReference>
<dbReference type="GO" id="GO:0140993">
    <property type="term" value="F:histone modifying activity"/>
    <property type="evidence" value="ECO:0007669"/>
    <property type="project" value="UniProtKB-ARBA"/>
</dbReference>
<sequence>MGGHSATFVEVPLLGHDKEEGVILQPCTRQSTLKRCAVKSKASQVQGMGKEKRKFESDEKENSVAARKKLKASKGKTMELKFVGTGKQEGEVASSRRKRKNSQKATSSQDDEDSDYGGGPQKMMELQSLQDKKNASEELSTTVAPKRATRKQKRVQLKQLVSSTDFLREGVVKEADGCETRSGSEDRQDAQAKSQATTSEVSTPGHKAKHKSVKFLLSSTIETDHVWGASKTPELQQNEEEWRVINLDAVNPMELIGRSCKVFWPLDSRWYTGAIHEYNPASKKHRIDYVDNQMEWLCLRNEKVHFQMGIKEEKVLCAAGCDEYKMRLGVDELALLANEMESFEEQISHGTVVWAKVKGWPMWPALVLDEEHAEKCGLERPLKKSTFAVQFFGSCDFARLNNDKIVTFSKGVQLKYHSKCKRPAFDQGLREVESYLKQGRLPEKMAQMLEIQSKSRNDVGRASKTSDAEEYIDDEREHPTKTSMEDLMGYPLDLGSLKILSLGEVAFDSAHFHNKHYIWPVGFSSVRVLPFFKDLEKLVEHRMEVTRCKSDPAIPVFHVTVADTISRLQFEGSTPGDCWKKVYKELDRLKEKPAKTHFKRLSGASMFGFNNPRVFKLIKELPNARECSNFMDWDKVHSSKKSKQAGPSGYKPINVMWKHLERCNVCYLDEAGIRRQSSVAVREMQIDGGAMKKTTDGRWAHLTCAMWIPETCLVDVKKMEPIDGVSSIHKERWKLTCSVCRVSHGACIQIQDDDGDGLEKPLKLLSFCSKHNNRASSHVDVHLSSQESEVVENSSGCSRCEPYNPVSRRRRQEPEGKALSTSKRSFVEKTPYLVANFERKAKLVKIGKAYKSVFGTVGQGSFLSDRSTEEPVLSMSARLESMRSTMHDRLTFGKSGIHGWGVFAKQIHKAGDMMAEYAGEIVRSNIADIRERRHYDSLVGAGTYMFRIDDERVVDATHVGSMAHLINHSCEPNCYSRIITVDAKDSIIIFAKRDIHPWEELTYDYRFASKGAELVCNCGALKCRGSVRHSDDSNNEGRILALRSSLRSWTPL</sequence>
<dbReference type="InterPro" id="IPR003888">
    <property type="entry name" value="FYrich_N"/>
</dbReference>
<dbReference type="Gramene" id="EFJ06692">
    <property type="protein sequence ID" value="EFJ06692"/>
    <property type="gene ID" value="SELMODRAFT_430432"/>
</dbReference>
<evidence type="ECO:0000259" key="14">
    <source>
        <dbReference type="PROSITE" id="PS51805"/>
    </source>
</evidence>
<feature type="domain" description="SET" evidence="11">
    <location>
        <begin position="888"/>
        <end position="1006"/>
    </location>
</feature>
<evidence type="ECO:0000256" key="7">
    <source>
        <dbReference type="ARBA" id="ARBA00022833"/>
    </source>
</evidence>
<dbReference type="Gene3D" id="3.30.160.360">
    <property type="match status" value="1"/>
</dbReference>
<dbReference type="SMART" id="SM00293">
    <property type="entry name" value="PWWP"/>
    <property type="match status" value="1"/>
</dbReference>
<dbReference type="SUPFAM" id="SSF82199">
    <property type="entry name" value="SET domain"/>
    <property type="match status" value="1"/>
</dbReference>
<keyword evidence="6" id="KW-0863">Zinc-finger</keyword>
<feature type="compositionally biased region" description="Basic and acidic residues" evidence="10">
    <location>
        <begin position="455"/>
        <end position="467"/>
    </location>
</feature>
<dbReference type="PANTHER" id="PTHR13793:SF140">
    <property type="entry name" value="HISTONE-LYSINE N-METHYLTRANSFERASE ATX2"/>
    <property type="match status" value="1"/>
</dbReference>
<dbReference type="GO" id="GO:0008270">
    <property type="term" value="F:zinc ion binding"/>
    <property type="evidence" value="ECO:0007669"/>
    <property type="project" value="UniProtKB-KW"/>
</dbReference>
<dbReference type="InParanoid" id="D8T9E2"/>
<dbReference type="GO" id="GO:0000785">
    <property type="term" value="C:chromatin"/>
    <property type="evidence" value="ECO:0000318"/>
    <property type="project" value="GO_Central"/>
</dbReference>
<dbReference type="CDD" id="cd20404">
    <property type="entry name" value="Tudor_Agenet_AtEML-like"/>
    <property type="match status" value="1"/>
</dbReference>
<keyword evidence="4" id="KW-0949">S-adenosyl-L-methionine</keyword>
<feature type="domain" description="PHD-type" evidence="14">
    <location>
        <begin position="676"/>
        <end position="749"/>
    </location>
</feature>
<evidence type="ECO:0000313" key="16">
    <source>
        <dbReference type="Proteomes" id="UP000001514"/>
    </source>
</evidence>
<dbReference type="Gene3D" id="2.170.270.10">
    <property type="entry name" value="SET domain"/>
    <property type="match status" value="1"/>
</dbReference>
<dbReference type="PROSITE" id="PS50868">
    <property type="entry name" value="POST_SET"/>
    <property type="match status" value="1"/>
</dbReference>
<dbReference type="InterPro" id="IPR000313">
    <property type="entry name" value="PWWP_dom"/>
</dbReference>
<dbReference type="PROSITE" id="PS51543">
    <property type="entry name" value="FYRC"/>
    <property type="match status" value="1"/>
</dbReference>
<evidence type="ECO:0008006" key="17">
    <source>
        <dbReference type="Google" id="ProtNLM"/>
    </source>
</evidence>
<keyword evidence="8" id="KW-0156">Chromatin regulator</keyword>
<protein>
    <recommendedName>
        <fullName evidence="17">Histone-lysine N-methyltransferase</fullName>
    </recommendedName>
</protein>
<dbReference type="Pfam" id="PF05964">
    <property type="entry name" value="FYRN"/>
    <property type="match status" value="1"/>
</dbReference>
<evidence type="ECO:0000256" key="3">
    <source>
        <dbReference type="ARBA" id="ARBA00022679"/>
    </source>
</evidence>
<evidence type="ECO:0000259" key="11">
    <source>
        <dbReference type="PROSITE" id="PS50280"/>
    </source>
</evidence>
<dbReference type="Gene3D" id="2.30.30.140">
    <property type="match status" value="1"/>
</dbReference>
<evidence type="ECO:0000256" key="2">
    <source>
        <dbReference type="ARBA" id="ARBA00022603"/>
    </source>
</evidence>
<feature type="domain" description="Post-SET" evidence="13">
    <location>
        <begin position="1012"/>
        <end position="1028"/>
    </location>
</feature>
<feature type="region of interest" description="Disordered" evidence="10">
    <location>
        <begin position="175"/>
        <end position="209"/>
    </location>
</feature>
<proteinExistence type="predicted"/>
<dbReference type="GO" id="GO:0005634">
    <property type="term" value="C:nucleus"/>
    <property type="evidence" value="ECO:0007669"/>
    <property type="project" value="UniProtKB-SubCell"/>
</dbReference>
<evidence type="ECO:0000256" key="6">
    <source>
        <dbReference type="ARBA" id="ARBA00022771"/>
    </source>
</evidence>
<organism evidence="16">
    <name type="scientific">Selaginella moellendorffii</name>
    <name type="common">Spikemoss</name>
    <dbReference type="NCBI Taxonomy" id="88036"/>
    <lineage>
        <taxon>Eukaryota</taxon>
        <taxon>Viridiplantae</taxon>
        <taxon>Streptophyta</taxon>
        <taxon>Embryophyta</taxon>
        <taxon>Tracheophyta</taxon>
        <taxon>Lycopodiopsida</taxon>
        <taxon>Selaginellales</taxon>
        <taxon>Selaginellaceae</taxon>
        <taxon>Selaginella</taxon>
    </lineage>
</organism>
<dbReference type="PROSITE" id="PS51542">
    <property type="entry name" value="FYRN"/>
    <property type="match status" value="1"/>
</dbReference>
<dbReference type="PROSITE" id="PS51805">
    <property type="entry name" value="EPHD"/>
    <property type="match status" value="1"/>
</dbReference>
<dbReference type="SMART" id="SM00542">
    <property type="entry name" value="FYRC"/>
    <property type="match status" value="1"/>
</dbReference>
<keyword evidence="9" id="KW-0539">Nucleus</keyword>
<dbReference type="Proteomes" id="UP000001514">
    <property type="component" value="Unassembled WGS sequence"/>
</dbReference>
<dbReference type="SUPFAM" id="SSF63748">
    <property type="entry name" value="Tudor/PWWP/MBT"/>
    <property type="match status" value="1"/>
</dbReference>
<dbReference type="eggNOG" id="KOG1080">
    <property type="taxonomic scope" value="Eukaryota"/>
</dbReference>
<name>D8T9E2_SELML</name>
<feature type="region of interest" description="Disordered" evidence="10">
    <location>
        <begin position="795"/>
        <end position="822"/>
    </location>
</feature>
<dbReference type="InterPro" id="IPR050701">
    <property type="entry name" value="Histone_Mod_Regulator"/>
</dbReference>
<dbReference type="PROSITE" id="PS50812">
    <property type="entry name" value="PWWP"/>
    <property type="match status" value="1"/>
</dbReference>
<feature type="domain" description="PWWP" evidence="12">
    <location>
        <begin position="349"/>
        <end position="411"/>
    </location>
</feature>
<dbReference type="STRING" id="88036.D8T9E2"/>
<dbReference type="OMA" id="TYERING"/>
<dbReference type="GO" id="GO:0032259">
    <property type="term" value="P:methylation"/>
    <property type="evidence" value="ECO:0007669"/>
    <property type="project" value="UniProtKB-KW"/>
</dbReference>
<evidence type="ECO:0000256" key="8">
    <source>
        <dbReference type="ARBA" id="ARBA00022853"/>
    </source>
</evidence>